<dbReference type="STRING" id="1469948.GCA_000732725_00111"/>
<protein>
    <submittedName>
        <fullName evidence="2">Uncharacterized protein</fullName>
    </submittedName>
</protein>
<name>A0A4R1R4M9_9FIRM</name>
<keyword evidence="1" id="KW-0812">Transmembrane</keyword>
<reference evidence="2 3" key="1">
    <citation type="submission" date="2019-03" db="EMBL/GenBank/DDBJ databases">
        <title>Genomic Encyclopedia of Type Strains, Phase IV (KMG-IV): sequencing the most valuable type-strain genomes for metagenomic binning, comparative biology and taxonomic classification.</title>
        <authorList>
            <person name="Goeker M."/>
        </authorList>
    </citation>
    <scope>NUCLEOTIDE SEQUENCE [LARGE SCALE GENOMIC DNA]</scope>
    <source>
        <strain evidence="2 3">DSM 100556</strain>
    </source>
</reference>
<keyword evidence="1" id="KW-0472">Membrane</keyword>
<dbReference type="AlphaFoldDB" id="A0A4R1R4M9"/>
<accession>A0A4R1R4M9</accession>
<evidence type="ECO:0000256" key="1">
    <source>
        <dbReference type="SAM" id="Phobius"/>
    </source>
</evidence>
<dbReference type="Proteomes" id="UP000295718">
    <property type="component" value="Unassembled WGS sequence"/>
</dbReference>
<comment type="caution">
    <text evidence="2">The sequence shown here is derived from an EMBL/GenBank/DDBJ whole genome shotgun (WGS) entry which is preliminary data.</text>
</comment>
<evidence type="ECO:0000313" key="3">
    <source>
        <dbReference type="Proteomes" id="UP000295718"/>
    </source>
</evidence>
<gene>
    <name evidence="2" type="ORF">EDD76_10273</name>
</gene>
<keyword evidence="3" id="KW-1185">Reference proteome</keyword>
<proteinExistence type="predicted"/>
<evidence type="ECO:0000313" key="2">
    <source>
        <dbReference type="EMBL" id="TCL60378.1"/>
    </source>
</evidence>
<sequence>MEKCPRLQRVRKGLFTQTKQSFFRYIFCEEEGKSFIISCFCAKIGVLAILLAVSIEEVACYRYLYHNFNRQRVKNERNNKDRK</sequence>
<organism evidence="2 3">
    <name type="scientific">Kineothrix alysoides</name>
    <dbReference type="NCBI Taxonomy" id="1469948"/>
    <lineage>
        <taxon>Bacteria</taxon>
        <taxon>Bacillati</taxon>
        <taxon>Bacillota</taxon>
        <taxon>Clostridia</taxon>
        <taxon>Lachnospirales</taxon>
        <taxon>Lachnospiraceae</taxon>
        <taxon>Kineothrix</taxon>
    </lineage>
</organism>
<keyword evidence="1" id="KW-1133">Transmembrane helix</keyword>
<dbReference type="EMBL" id="SLUO01000002">
    <property type="protein sequence ID" value="TCL60378.1"/>
    <property type="molecule type" value="Genomic_DNA"/>
</dbReference>
<feature type="transmembrane region" description="Helical" evidence="1">
    <location>
        <begin position="34"/>
        <end position="55"/>
    </location>
</feature>